<feature type="domain" description="Formyl transferase N-terminal" evidence="2">
    <location>
        <begin position="133"/>
        <end position="234"/>
    </location>
</feature>
<dbReference type="InterPro" id="IPR036477">
    <property type="entry name" value="Formyl_transf_N_sf"/>
</dbReference>
<comment type="caution">
    <text evidence="3">The sequence shown here is derived from an EMBL/GenBank/DDBJ whole genome shotgun (WGS) entry which is preliminary data.</text>
</comment>
<protein>
    <recommendedName>
        <fullName evidence="1">methionyl-tRNA formyltransferase</fullName>
        <ecNumber evidence="1">2.1.2.9</ecNumber>
    </recommendedName>
</protein>
<evidence type="ECO:0000259" key="2">
    <source>
        <dbReference type="Pfam" id="PF00551"/>
    </source>
</evidence>
<dbReference type="EC" id="2.1.2.9" evidence="1"/>
<dbReference type="EMBL" id="JANBUW010000337">
    <property type="protein sequence ID" value="KAJ2847325.1"/>
    <property type="molecule type" value="Genomic_DNA"/>
</dbReference>
<keyword evidence="4" id="KW-1185">Reference proteome</keyword>
<dbReference type="CDD" id="cd08646">
    <property type="entry name" value="FMT_core_Met-tRNA-FMT_N"/>
    <property type="match status" value="1"/>
</dbReference>
<accession>A0A9W8ID58</accession>
<dbReference type="Pfam" id="PF00551">
    <property type="entry name" value="Formyl_trans_N"/>
    <property type="match status" value="1"/>
</dbReference>
<dbReference type="InterPro" id="IPR002376">
    <property type="entry name" value="Formyl_transf_N"/>
</dbReference>
<dbReference type="PANTHER" id="PTHR11138:SF5">
    <property type="entry name" value="METHIONYL-TRNA FORMYLTRANSFERASE, MITOCHONDRIAL"/>
    <property type="match status" value="1"/>
</dbReference>
<dbReference type="PANTHER" id="PTHR11138">
    <property type="entry name" value="METHIONYL-TRNA FORMYLTRANSFERASE"/>
    <property type="match status" value="1"/>
</dbReference>
<organism evidence="3 4">
    <name type="scientific">Coemansia brasiliensis</name>
    <dbReference type="NCBI Taxonomy" id="2650707"/>
    <lineage>
        <taxon>Eukaryota</taxon>
        <taxon>Fungi</taxon>
        <taxon>Fungi incertae sedis</taxon>
        <taxon>Zoopagomycota</taxon>
        <taxon>Kickxellomycotina</taxon>
        <taxon>Kickxellomycetes</taxon>
        <taxon>Kickxellales</taxon>
        <taxon>Kickxellaceae</taxon>
        <taxon>Coemansia</taxon>
    </lineage>
</organism>
<dbReference type="SUPFAM" id="SSF53328">
    <property type="entry name" value="Formyltransferase"/>
    <property type="match status" value="1"/>
</dbReference>
<evidence type="ECO:0000313" key="4">
    <source>
        <dbReference type="Proteomes" id="UP001139887"/>
    </source>
</evidence>
<keyword evidence="3" id="KW-0808">Transferase</keyword>
<dbReference type="OrthoDB" id="10268103at2759"/>
<reference evidence="3" key="1">
    <citation type="submission" date="2022-07" db="EMBL/GenBank/DDBJ databases">
        <title>Phylogenomic reconstructions and comparative analyses of Kickxellomycotina fungi.</title>
        <authorList>
            <person name="Reynolds N.K."/>
            <person name="Stajich J.E."/>
            <person name="Barry K."/>
            <person name="Grigoriev I.V."/>
            <person name="Crous P."/>
            <person name="Smith M.E."/>
        </authorList>
    </citation>
    <scope>NUCLEOTIDE SEQUENCE</scope>
    <source>
        <strain evidence="3">NRRL 1566</strain>
    </source>
</reference>
<evidence type="ECO:0000313" key="3">
    <source>
        <dbReference type="EMBL" id="KAJ2847325.1"/>
    </source>
</evidence>
<dbReference type="Gene3D" id="3.40.50.12230">
    <property type="match status" value="1"/>
</dbReference>
<name>A0A9W8ID58_9FUNG</name>
<dbReference type="InterPro" id="IPR041711">
    <property type="entry name" value="Met-tRNA-FMT_N"/>
</dbReference>
<proteinExistence type="predicted"/>
<dbReference type="GO" id="GO:0004479">
    <property type="term" value="F:methionyl-tRNA formyltransferase activity"/>
    <property type="evidence" value="ECO:0007669"/>
    <property type="project" value="UniProtKB-EC"/>
</dbReference>
<sequence length="453" mass="51912">MSTLRVIARPVNFATRWLLAYGIGRRAISTSSIREKYKVLFFGTDEFARGVLKELYLDSQTTSPVISHLELVCPPHQFVSHGKKTKLKWKADTSRLSSKYGIKTHFIPTADEGKMIRWELPMATMKGGSEPFDIGIVASFGAFLPQRIIDELPLKMLNVHPSMLPKYRGPSPIETAILNNDKSTGISIQEVHPTKFDAGKVLAQRPYDIKTGITRKQMGQEMGTEGGKLLLQVLRDLDRMRANAWEQDETQVTKTRRFGNLDARINWKTMTAHDIMRIYCAHYERYVPWSHLRVKNSLKMVKFLVMGLPEGQRHMPVRRDFLDLVPGTMSHQRKTNFVEFNCIDGGRILVTRFIVEGKQPCDGLQFNAGYIKKFKSERMLSESVNMNMPTPPFEYPEGYSRPTLEKALHMFDTPLEVKIPGFSPTPLRYSMKDELAKEQEELKKQEQAKKAKK</sequence>
<dbReference type="GO" id="GO:0005739">
    <property type="term" value="C:mitochondrion"/>
    <property type="evidence" value="ECO:0007669"/>
    <property type="project" value="TreeGrafter"/>
</dbReference>
<gene>
    <name evidence="3" type="primary">FMT1</name>
    <name evidence="3" type="ORF">IWW36_003910</name>
</gene>
<dbReference type="Proteomes" id="UP001139887">
    <property type="component" value="Unassembled WGS sequence"/>
</dbReference>
<dbReference type="AlphaFoldDB" id="A0A9W8ID58"/>
<evidence type="ECO:0000256" key="1">
    <source>
        <dbReference type="ARBA" id="ARBA00012261"/>
    </source>
</evidence>